<comment type="similarity">
    <text evidence="1">Belongs to the fructosamine kinase family.</text>
</comment>
<dbReference type="Gene3D" id="1.10.510.10">
    <property type="entry name" value="Transferase(Phosphotransferase) domain 1"/>
    <property type="match status" value="1"/>
</dbReference>
<dbReference type="Gene3D" id="3.30.200.20">
    <property type="entry name" value="Phosphorylase Kinase, domain 1"/>
    <property type="match status" value="1"/>
</dbReference>
<proteinExistence type="inferred from homology"/>
<reference evidence="2 3" key="1">
    <citation type="submission" date="2020-03" db="EMBL/GenBank/DDBJ databases">
        <title>Sequencing the genomes of 1000 actinobacteria strains.</title>
        <authorList>
            <person name="Klenk H.-P."/>
        </authorList>
    </citation>
    <scope>NUCLEOTIDE SEQUENCE [LARGE SCALE GENOMIC DNA]</scope>
    <source>
        <strain evidence="2 3">DSM 45685</strain>
    </source>
</reference>
<dbReference type="PANTHER" id="PTHR12149">
    <property type="entry name" value="FRUCTOSAMINE 3 KINASE-RELATED PROTEIN"/>
    <property type="match status" value="1"/>
</dbReference>
<dbReference type="Gene3D" id="1.20.1270.240">
    <property type="match status" value="1"/>
</dbReference>
<dbReference type="PIRSF" id="PIRSF006221">
    <property type="entry name" value="Ketosamine-3-kinase"/>
    <property type="match status" value="1"/>
</dbReference>
<dbReference type="AlphaFoldDB" id="A0A7X5UTL9"/>
<evidence type="ECO:0000313" key="3">
    <source>
        <dbReference type="Proteomes" id="UP000545493"/>
    </source>
</evidence>
<dbReference type="GO" id="GO:0016301">
    <property type="term" value="F:kinase activity"/>
    <property type="evidence" value="ECO:0007669"/>
    <property type="project" value="UniProtKB-UniRule"/>
</dbReference>
<dbReference type="PANTHER" id="PTHR12149:SF8">
    <property type="entry name" value="PROTEIN-RIBULOSAMINE 3-KINASE"/>
    <property type="match status" value="1"/>
</dbReference>
<dbReference type="Proteomes" id="UP000545493">
    <property type="component" value="Unassembled WGS sequence"/>
</dbReference>
<dbReference type="EMBL" id="JAAOYM010000001">
    <property type="protein sequence ID" value="NIJ13905.1"/>
    <property type="molecule type" value="Genomic_DNA"/>
</dbReference>
<organism evidence="2 3">
    <name type="scientific">Saccharomonospora amisosensis</name>
    <dbReference type="NCBI Taxonomy" id="1128677"/>
    <lineage>
        <taxon>Bacteria</taxon>
        <taxon>Bacillati</taxon>
        <taxon>Actinomycetota</taxon>
        <taxon>Actinomycetes</taxon>
        <taxon>Pseudonocardiales</taxon>
        <taxon>Pseudonocardiaceae</taxon>
        <taxon>Saccharomonospora</taxon>
    </lineage>
</organism>
<dbReference type="InterPro" id="IPR016477">
    <property type="entry name" value="Fructo-/Ketosamine-3-kinase"/>
</dbReference>
<accession>A0A7X5UTL9</accession>
<evidence type="ECO:0000313" key="2">
    <source>
        <dbReference type="EMBL" id="NIJ13905.1"/>
    </source>
</evidence>
<dbReference type="InterPro" id="IPR011009">
    <property type="entry name" value="Kinase-like_dom_sf"/>
</dbReference>
<dbReference type="Pfam" id="PF03881">
    <property type="entry name" value="Fructosamin_kin"/>
    <property type="match status" value="1"/>
</dbReference>
<gene>
    <name evidence="2" type="ORF">FHU38_004249</name>
</gene>
<dbReference type="SUPFAM" id="SSF56112">
    <property type="entry name" value="Protein kinase-like (PK-like)"/>
    <property type="match status" value="1"/>
</dbReference>
<protein>
    <submittedName>
        <fullName evidence="2">Fructosamine-3-kinase</fullName>
    </submittedName>
</protein>
<sequence>MNTHEAMDAVERWLPDKAGHTHSLGGGSIVVTLRGGGQVVAKSAVGVDANRAEAAGLRWLGEPGDLPVPAVHGFDDDWLVMEFVPPGAPSVRAARAFGRGFAALHLRGAPAFGAPPPEGPTDAWIGLARMRDEPADDWPTFYARHRIEPYVRQCVDQGLFTLTESAIFDRLCARLPELAGEPEAPARLHGDAWSGNVHWAADGRAWLIDPAAHGGHRETDLAMLRLFGTPLLEHIMDAYVEAANDFGAPLADGWRERVALHQLFPLLVHSVLFGGGYVRQTIEAARAALR</sequence>
<comment type="caution">
    <text evidence="2">The sequence shown here is derived from an EMBL/GenBank/DDBJ whole genome shotgun (WGS) entry which is preliminary data.</text>
</comment>
<evidence type="ECO:0000256" key="1">
    <source>
        <dbReference type="PIRNR" id="PIRNR006221"/>
    </source>
</evidence>
<keyword evidence="1" id="KW-0808">Transferase</keyword>
<keyword evidence="1 2" id="KW-0418">Kinase</keyword>
<dbReference type="RefSeq" id="WP_167174151.1">
    <property type="nucleotide sequence ID" value="NZ_JAAOYM010000001.1"/>
</dbReference>
<keyword evidence="3" id="KW-1185">Reference proteome</keyword>
<name>A0A7X5UTL9_9PSEU</name>